<organism evidence="2 3">
    <name type="scientific">Erysiphe pulchra</name>
    <dbReference type="NCBI Taxonomy" id="225359"/>
    <lineage>
        <taxon>Eukaryota</taxon>
        <taxon>Fungi</taxon>
        <taxon>Dikarya</taxon>
        <taxon>Ascomycota</taxon>
        <taxon>Pezizomycotina</taxon>
        <taxon>Leotiomycetes</taxon>
        <taxon>Erysiphales</taxon>
        <taxon>Erysiphaceae</taxon>
        <taxon>Erysiphe</taxon>
    </lineage>
</organism>
<gene>
    <name evidence="2" type="ORF">EPUL_004332</name>
</gene>
<dbReference type="Proteomes" id="UP000237438">
    <property type="component" value="Unassembled WGS sequence"/>
</dbReference>
<feature type="region of interest" description="Disordered" evidence="1">
    <location>
        <begin position="979"/>
        <end position="1015"/>
    </location>
</feature>
<feature type="region of interest" description="Disordered" evidence="1">
    <location>
        <begin position="783"/>
        <end position="859"/>
    </location>
</feature>
<feature type="compositionally biased region" description="Basic and acidic residues" evidence="1">
    <location>
        <begin position="592"/>
        <end position="601"/>
    </location>
</feature>
<feature type="compositionally biased region" description="Polar residues" evidence="1">
    <location>
        <begin position="695"/>
        <end position="709"/>
    </location>
</feature>
<dbReference type="EMBL" id="PEDP01001198">
    <property type="protein sequence ID" value="POS84063.1"/>
    <property type="molecule type" value="Genomic_DNA"/>
</dbReference>
<feature type="region of interest" description="Disordered" evidence="1">
    <location>
        <begin position="191"/>
        <end position="240"/>
    </location>
</feature>
<evidence type="ECO:0000256" key="1">
    <source>
        <dbReference type="SAM" id="MobiDB-lite"/>
    </source>
</evidence>
<feature type="compositionally biased region" description="Polar residues" evidence="1">
    <location>
        <begin position="557"/>
        <end position="567"/>
    </location>
</feature>
<feature type="compositionally biased region" description="Polar residues" evidence="1">
    <location>
        <begin position="276"/>
        <end position="291"/>
    </location>
</feature>
<comment type="caution">
    <text evidence="2">The sequence shown here is derived from an EMBL/GenBank/DDBJ whole genome shotgun (WGS) entry which is preliminary data.</text>
</comment>
<keyword evidence="3" id="KW-1185">Reference proteome</keyword>
<feature type="compositionally biased region" description="Polar residues" evidence="1">
    <location>
        <begin position="216"/>
        <end position="233"/>
    </location>
</feature>
<feature type="region of interest" description="Disordered" evidence="1">
    <location>
        <begin position="425"/>
        <end position="494"/>
    </location>
</feature>
<feature type="non-terminal residue" evidence="2">
    <location>
        <position position="1015"/>
    </location>
</feature>
<name>A0A2S4PPU2_9PEZI</name>
<feature type="compositionally biased region" description="Basic and acidic residues" evidence="1">
    <location>
        <begin position="466"/>
        <end position="483"/>
    </location>
</feature>
<reference evidence="2 3" key="1">
    <citation type="submission" date="2017-10" db="EMBL/GenBank/DDBJ databases">
        <title>Development of genomic resources for the powdery mildew, Erysiphe pulchra.</title>
        <authorList>
            <person name="Wadl P.A."/>
            <person name="Mack B.M."/>
            <person name="Moore G."/>
            <person name="Beltz S.B."/>
        </authorList>
    </citation>
    <scope>NUCLEOTIDE SEQUENCE [LARGE SCALE GENOMIC DNA]</scope>
    <source>
        <strain evidence="2">Cflorida</strain>
    </source>
</reference>
<feature type="compositionally biased region" description="Basic and acidic residues" evidence="1">
    <location>
        <begin position="832"/>
        <end position="841"/>
    </location>
</feature>
<evidence type="ECO:0000313" key="2">
    <source>
        <dbReference type="EMBL" id="POS84063.1"/>
    </source>
</evidence>
<feature type="region of interest" description="Disordered" evidence="1">
    <location>
        <begin position="513"/>
        <end position="627"/>
    </location>
</feature>
<feature type="compositionally biased region" description="Polar residues" evidence="1">
    <location>
        <begin position="523"/>
        <end position="541"/>
    </location>
</feature>
<accession>A0A2S4PPU2</accession>
<evidence type="ECO:0000313" key="3">
    <source>
        <dbReference type="Proteomes" id="UP000237438"/>
    </source>
</evidence>
<protein>
    <submittedName>
        <fullName evidence="2">Uncharacterized protein</fullName>
    </submittedName>
</protein>
<feature type="region of interest" description="Disordered" evidence="1">
    <location>
        <begin position="138"/>
        <end position="179"/>
    </location>
</feature>
<proteinExistence type="predicted"/>
<feature type="compositionally biased region" description="Polar residues" evidence="1">
    <location>
        <begin position="162"/>
        <end position="174"/>
    </location>
</feature>
<feature type="compositionally biased region" description="Polar residues" evidence="1">
    <location>
        <begin position="603"/>
        <end position="627"/>
    </location>
</feature>
<dbReference type="STRING" id="225359.A0A2S4PPU2"/>
<feature type="compositionally biased region" description="Polar residues" evidence="1">
    <location>
        <begin position="842"/>
        <end position="856"/>
    </location>
</feature>
<feature type="region of interest" description="Disordered" evidence="1">
    <location>
        <begin position="273"/>
        <end position="295"/>
    </location>
</feature>
<dbReference type="OrthoDB" id="3526078at2759"/>
<dbReference type="AlphaFoldDB" id="A0A2S4PPU2"/>
<feature type="compositionally biased region" description="Polar residues" evidence="1">
    <location>
        <begin position="444"/>
        <end position="465"/>
    </location>
</feature>
<sequence>MSPPILPAYSLRVQLFLSTACDSEDKPVRNFRVVTSPEITVREFCQEAARIHEINYGLPLVIKRVQDDQAFDVTQSEILGNLFGTSSIVRVVQASKHPGIRDSIPPTSALRFNPLVIGKRERHYDDLVPNLESSWRSSKRQKFHVTDPDSPLPSRESDAASPPNSCHLSNSQIDSAPGKFVNTEKFYPKKPKCQISETPEPVSKSWQNLRAPETKSVGTQKYSKSNYHEQQNSSKHKVKKGYRQTEPGTIEYQGTSQHISKLYLPESSASSAQSSINLEQSPAINVSTQSPKFGKNPIPGGMQKDLNLDSIHNQVAKKKSLKYNAENLKNQGINNIKSSFKKAQIKSITVPGSADGKLVTEISQGAKVLDTSENNYSLKEIHSEKITSRNLNYKSHIQKVEQQNNCIENSSKGTKGIDTFKAIQDVHNKQKKKKRKKKKEITQKSEPQSNSIVEVTQNRQGNKSSQELEAKKPNNDSMAKREQIPPSETKSFDNHLNSKTVLHGKKSHHKLTAFSEKSKDDLNSNSPSLKPTSRNIVSSSVIPPPRERKGNPAIESLQAQNSPNLETLNPEKKPTNDPSNHIIPPSNTTVPKNEEKKKDVASRISNQIFPNTPASLQPKSLTPNSSNIKDTKCIIPLQKKSFTPILPPQKSIDISNILIAIDDSKTRTTRSKTASAAKIIPTKITPVVRNKESQPTKPNNKSKIPNGISNKESISIKSYSKGQDSNLRNNAEIFESFNKKDGVDEALANSIVETSSNKENIQEASINSQPENLKELQNIINTSKAEDDELNREETQSQNSSDRDSRSPIEFHQNFQPKIFHRTPSLSSNSHSDIEDSRINDDTPSSVLDDSGNSSDVEVGNELKSQEKTLNNYHFQSEPINSINTQLSLDYQEPRPNSSHSILRVQVPNSSPALKRNPPSNFLTNTNVPDSSLNEVQGNPSNSFIPGPVVDPSSLEVKKPQFKFGASLSEIHRSGGLLSMSQTSRKSNERNILAMSLATETQSESESENSDTSFS</sequence>
<feature type="region of interest" description="Disordered" evidence="1">
    <location>
        <begin position="689"/>
        <end position="709"/>
    </location>
</feature>
<feature type="compositionally biased region" description="Basic residues" evidence="1">
    <location>
        <begin position="429"/>
        <end position="439"/>
    </location>
</feature>